<dbReference type="PRINTS" id="PR01506">
    <property type="entry name" value="TATBPROTEIN"/>
</dbReference>
<evidence type="ECO:0000256" key="5">
    <source>
        <dbReference type="ARBA" id="ARBA00022927"/>
    </source>
</evidence>
<dbReference type="RefSeq" id="WP_323334540.1">
    <property type="nucleotide sequence ID" value="NZ_JAYFSI010000013.1"/>
</dbReference>
<gene>
    <name evidence="9 11" type="primary">tatB</name>
    <name evidence="11" type="ORF">VA596_40060</name>
</gene>
<dbReference type="InterPro" id="IPR018448">
    <property type="entry name" value="TatB"/>
</dbReference>
<comment type="subcellular location">
    <subcellularLocation>
        <location evidence="9">Cell membrane</location>
        <topology evidence="9">Single-pass membrane protein</topology>
    </subcellularLocation>
    <subcellularLocation>
        <location evidence="1">Membrane</location>
        <topology evidence="1">Single-pass membrane protein</topology>
    </subcellularLocation>
</comment>
<keyword evidence="12" id="KW-1185">Reference proteome</keyword>
<feature type="compositionally biased region" description="Basic and acidic residues" evidence="10">
    <location>
        <begin position="124"/>
        <end position="136"/>
    </location>
</feature>
<evidence type="ECO:0000256" key="6">
    <source>
        <dbReference type="ARBA" id="ARBA00022989"/>
    </source>
</evidence>
<keyword evidence="5 9" id="KW-0653">Protein transport</keyword>
<keyword evidence="2 9" id="KW-0813">Transport</keyword>
<keyword evidence="8 9" id="KW-0472">Membrane</keyword>
<protein>
    <recommendedName>
        <fullName evidence="9">Sec-independent protein translocase protein TatB</fullName>
    </recommendedName>
</protein>
<name>A0ABU5RHL8_9PSEU</name>
<dbReference type="Pfam" id="PF02416">
    <property type="entry name" value="TatA_B_E"/>
    <property type="match status" value="1"/>
</dbReference>
<comment type="caution">
    <text evidence="11">The sequence shown here is derived from an EMBL/GenBank/DDBJ whole genome shotgun (WGS) entry which is preliminary data.</text>
</comment>
<comment type="subunit">
    <text evidence="9">The Tat system comprises two distinct complexes: a TatABC complex, containing multiple copies of TatA, TatB and TatC subunits, and a separate TatA complex, containing only TatA subunits. Substrates initially bind to the TatABC complex, which probably triggers association of the separate TatA complex to form the active translocon.</text>
</comment>
<evidence type="ECO:0000313" key="11">
    <source>
        <dbReference type="EMBL" id="MEA5365777.1"/>
    </source>
</evidence>
<dbReference type="Gene3D" id="1.20.5.3310">
    <property type="match status" value="1"/>
</dbReference>
<comment type="similarity">
    <text evidence="9">Belongs to the TatB family.</text>
</comment>
<evidence type="ECO:0000256" key="8">
    <source>
        <dbReference type="ARBA" id="ARBA00023136"/>
    </source>
</evidence>
<keyword evidence="7 9" id="KW-0811">Translocation</keyword>
<evidence type="ECO:0000256" key="7">
    <source>
        <dbReference type="ARBA" id="ARBA00023010"/>
    </source>
</evidence>
<comment type="function">
    <text evidence="9">Part of the twin-arginine translocation (Tat) system that transports large folded proteins containing a characteristic twin-arginine motif in their signal peptide across membranes. Together with TatC, TatB is part of a receptor directly interacting with Tat signal peptides. TatB may form an oligomeric binding site that transiently accommodates folded Tat precursor proteins before their translocation.</text>
</comment>
<organism evidence="11 12">
    <name type="scientific">Amycolatopsis heterodermiae</name>
    <dbReference type="NCBI Taxonomy" id="3110235"/>
    <lineage>
        <taxon>Bacteria</taxon>
        <taxon>Bacillati</taxon>
        <taxon>Actinomycetota</taxon>
        <taxon>Actinomycetes</taxon>
        <taxon>Pseudonocardiales</taxon>
        <taxon>Pseudonocardiaceae</taxon>
        <taxon>Amycolatopsis</taxon>
    </lineage>
</organism>
<keyword evidence="3 9" id="KW-1003">Cell membrane</keyword>
<sequence>MFDSVGWGEILVLIIAGLFILGPERLPEAASWLAKSVKKVRDFATGAKEQLREEMGPEFDQLRKPLEDLRGLRNFDPKRVVTQHLFDGDSDPLGLKGITNGGTNGTTNGSNGYTPAPAQPEPLKPGERPPIDPDAT</sequence>
<evidence type="ECO:0000256" key="10">
    <source>
        <dbReference type="SAM" id="MobiDB-lite"/>
    </source>
</evidence>
<keyword evidence="4 9" id="KW-0812">Transmembrane</keyword>
<evidence type="ECO:0000256" key="3">
    <source>
        <dbReference type="ARBA" id="ARBA00022475"/>
    </source>
</evidence>
<evidence type="ECO:0000256" key="1">
    <source>
        <dbReference type="ARBA" id="ARBA00004167"/>
    </source>
</evidence>
<proteinExistence type="inferred from homology"/>
<reference evidence="11 12" key="1">
    <citation type="submission" date="2023-12" db="EMBL/GenBank/DDBJ databases">
        <title>Amycolatopsis sp. V23-08.</title>
        <authorList>
            <person name="Somphong A."/>
        </authorList>
    </citation>
    <scope>NUCLEOTIDE SEQUENCE [LARGE SCALE GENOMIC DNA]</scope>
    <source>
        <strain evidence="11 12">V23-08</strain>
    </source>
</reference>
<accession>A0ABU5RHL8</accession>
<dbReference type="EMBL" id="JAYFSI010000013">
    <property type="protein sequence ID" value="MEA5365777.1"/>
    <property type="molecule type" value="Genomic_DNA"/>
</dbReference>
<dbReference type="NCBIfam" id="TIGR01410">
    <property type="entry name" value="tatB"/>
    <property type="match status" value="1"/>
</dbReference>
<feature type="region of interest" description="Disordered" evidence="10">
    <location>
        <begin position="86"/>
        <end position="136"/>
    </location>
</feature>
<dbReference type="Proteomes" id="UP001304298">
    <property type="component" value="Unassembled WGS sequence"/>
</dbReference>
<keyword evidence="6 9" id="KW-1133">Transmembrane helix</keyword>
<evidence type="ECO:0000256" key="2">
    <source>
        <dbReference type="ARBA" id="ARBA00022448"/>
    </source>
</evidence>
<dbReference type="InterPro" id="IPR003369">
    <property type="entry name" value="TatA/B/E"/>
</dbReference>
<evidence type="ECO:0000313" key="12">
    <source>
        <dbReference type="Proteomes" id="UP001304298"/>
    </source>
</evidence>
<dbReference type="HAMAP" id="MF_00237">
    <property type="entry name" value="TatB"/>
    <property type="match status" value="1"/>
</dbReference>
<evidence type="ECO:0000256" key="4">
    <source>
        <dbReference type="ARBA" id="ARBA00022692"/>
    </source>
</evidence>
<evidence type="ECO:0000256" key="9">
    <source>
        <dbReference type="HAMAP-Rule" id="MF_00237"/>
    </source>
</evidence>